<organism evidence="1 2">
    <name type="scientific">Candidatus Uhrbacteria bacterium RIFCSPLOWO2_02_FULL_51_9</name>
    <dbReference type="NCBI Taxonomy" id="1802410"/>
    <lineage>
        <taxon>Bacteria</taxon>
        <taxon>Candidatus Uhriibacteriota</taxon>
    </lineage>
</organism>
<name>A0A1F7VEY8_9BACT</name>
<reference evidence="1 2" key="1">
    <citation type="journal article" date="2016" name="Nat. Commun.">
        <title>Thousands of microbial genomes shed light on interconnected biogeochemical processes in an aquifer system.</title>
        <authorList>
            <person name="Anantharaman K."/>
            <person name="Brown C.T."/>
            <person name="Hug L.A."/>
            <person name="Sharon I."/>
            <person name="Castelle C.J."/>
            <person name="Probst A.J."/>
            <person name="Thomas B.C."/>
            <person name="Singh A."/>
            <person name="Wilkins M.J."/>
            <person name="Karaoz U."/>
            <person name="Brodie E.L."/>
            <person name="Williams K.H."/>
            <person name="Hubbard S.S."/>
            <person name="Banfield J.F."/>
        </authorList>
    </citation>
    <scope>NUCLEOTIDE SEQUENCE [LARGE SCALE GENOMIC DNA]</scope>
</reference>
<dbReference type="STRING" id="1802410.A3H75_02365"/>
<dbReference type="Proteomes" id="UP000176678">
    <property type="component" value="Unassembled WGS sequence"/>
</dbReference>
<evidence type="ECO:0008006" key="3">
    <source>
        <dbReference type="Google" id="ProtNLM"/>
    </source>
</evidence>
<evidence type="ECO:0000313" key="2">
    <source>
        <dbReference type="Proteomes" id="UP000176678"/>
    </source>
</evidence>
<evidence type="ECO:0000313" key="1">
    <source>
        <dbReference type="EMBL" id="OGL89025.1"/>
    </source>
</evidence>
<dbReference type="EMBL" id="MGES01000017">
    <property type="protein sequence ID" value="OGL89025.1"/>
    <property type="molecule type" value="Genomic_DNA"/>
</dbReference>
<dbReference type="SUPFAM" id="SSF143011">
    <property type="entry name" value="RelE-like"/>
    <property type="match status" value="1"/>
</dbReference>
<dbReference type="InterPro" id="IPR035093">
    <property type="entry name" value="RelE/ParE_toxin_dom_sf"/>
</dbReference>
<comment type="caution">
    <text evidence="1">The sequence shown here is derived from an EMBL/GenBank/DDBJ whole genome shotgun (WGS) entry which is preliminary data.</text>
</comment>
<protein>
    <recommendedName>
        <fullName evidence="3">Type II toxin-antitoxin system RelE/ParE family toxin</fullName>
    </recommendedName>
</protein>
<gene>
    <name evidence="1" type="ORF">A3H75_02365</name>
</gene>
<sequence>MDRIEKALDRLSTKERARVRTILAQLAQWRLYGLNMQKLHGQHDIFRIRKGDIRIIFRVTQLREIFLLAVERRSEKTYRDF</sequence>
<accession>A0A1F7VEY8</accession>
<dbReference type="Gene3D" id="3.30.2310.20">
    <property type="entry name" value="RelE-like"/>
    <property type="match status" value="1"/>
</dbReference>
<proteinExistence type="predicted"/>
<dbReference type="AlphaFoldDB" id="A0A1F7VEY8"/>